<reference evidence="7 8" key="1">
    <citation type="submission" date="2019-07" db="EMBL/GenBank/DDBJ databases">
        <authorList>
            <person name="Duangmal K."/>
            <person name="Teo W.F.A."/>
        </authorList>
    </citation>
    <scope>NUCLEOTIDE SEQUENCE [LARGE SCALE GENOMIC DNA]</scope>
    <source>
        <strain evidence="7 8">TBRC 6029</strain>
    </source>
</reference>
<evidence type="ECO:0000256" key="3">
    <source>
        <dbReference type="ARBA" id="ARBA00022679"/>
    </source>
</evidence>
<dbReference type="GO" id="GO:0003841">
    <property type="term" value="F:1-acylglycerol-3-phosphate O-acyltransferase activity"/>
    <property type="evidence" value="ECO:0007669"/>
    <property type="project" value="TreeGrafter"/>
</dbReference>
<evidence type="ECO:0000256" key="2">
    <source>
        <dbReference type="ARBA" id="ARBA00022516"/>
    </source>
</evidence>
<name>A0A558ADN2_9PSEU</name>
<keyword evidence="3 7" id="KW-0808">Transferase</keyword>
<evidence type="ECO:0000256" key="4">
    <source>
        <dbReference type="ARBA" id="ARBA00023098"/>
    </source>
</evidence>
<dbReference type="CDD" id="cd07989">
    <property type="entry name" value="LPLAT_AGPAT-like"/>
    <property type="match status" value="1"/>
</dbReference>
<keyword evidence="5 7" id="KW-0012">Acyltransferase</keyword>
<protein>
    <submittedName>
        <fullName evidence="7">1-acyl-sn-glycerol-3-phosphate acyltransferase</fullName>
    </submittedName>
</protein>
<dbReference type="OrthoDB" id="5184723at2"/>
<accession>A0A558ADN2</accession>
<dbReference type="SMART" id="SM00563">
    <property type="entry name" value="PlsC"/>
    <property type="match status" value="1"/>
</dbReference>
<comment type="caution">
    <text evidence="7">The sequence shown here is derived from an EMBL/GenBank/DDBJ whole genome shotgun (WGS) entry which is preliminary data.</text>
</comment>
<evidence type="ECO:0000313" key="7">
    <source>
        <dbReference type="EMBL" id="TVT22365.1"/>
    </source>
</evidence>
<evidence type="ECO:0000256" key="1">
    <source>
        <dbReference type="ARBA" id="ARBA00005189"/>
    </source>
</evidence>
<dbReference type="Proteomes" id="UP000320011">
    <property type="component" value="Unassembled WGS sequence"/>
</dbReference>
<dbReference type="GO" id="GO:0006654">
    <property type="term" value="P:phosphatidic acid biosynthetic process"/>
    <property type="evidence" value="ECO:0007669"/>
    <property type="project" value="TreeGrafter"/>
</dbReference>
<dbReference type="Pfam" id="PF01553">
    <property type="entry name" value="Acyltransferase"/>
    <property type="match status" value="1"/>
</dbReference>
<feature type="domain" description="Phospholipid/glycerol acyltransferase" evidence="6">
    <location>
        <begin position="81"/>
        <end position="195"/>
    </location>
</feature>
<dbReference type="EMBL" id="VJWX01000579">
    <property type="protein sequence ID" value="TVT22365.1"/>
    <property type="molecule type" value="Genomic_DNA"/>
</dbReference>
<dbReference type="PANTHER" id="PTHR10434">
    <property type="entry name" value="1-ACYL-SN-GLYCEROL-3-PHOSPHATE ACYLTRANSFERASE"/>
    <property type="match status" value="1"/>
</dbReference>
<keyword evidence="8" id="KW-1185">Reference proteome</keyword>
<sequence length="259" mass="27267">MNSWAVCSPCTPRCVTHSRPSVTTMETARRWTAAAGILAGALPAAAHGELGPSARRLLSGLGVEVAANTERLSVPDEARGTLIVANHLSWLDIIAALAVEPTGFLAKAELRRWPVVGRVAARAGTRFVDRGTLRGLPAVVAGLSATLAAGRSVLVFPEGTTWCGRCGSGGPFRRAAFQAAIDAGAPIRPVTFAYHQAGRPSTVASFVGDDTLFDSLRRITRARDLRIDLTAHPPFAPDGDRRELAARAQAVITGEPVHV</sequence>
<dbReference type="PANTHER" id="PTHR10434:SF64">
    <property type="entry name" value="1-ACYL-SN-GLYCEROL-3-PHOSPHATE ACYLTRANSFERASE-RELATED"/>
    <property type="match status" value="1"/>
</dbReference>
<dbReference type="InterPro" id="IPR002123">
    <property type="entry name" value="Plipid/glycerol_acylTrfase"/>
</dbReference>
<reference evidence="7 8" key="2">
    <citation type="submission" date="2019-08" db="EMBL/GenBank/DDBJ databases">
        <title>Amycolatopsis acidicola sp. nov., isolated from peat swamp forest soil.</title>
        <authorList>
            <person name="Srisuk N."/>
        </authorList>
    </citation>
    <scope>NUCLEOTIDE SEQUENCE [LARGE SCALE GENOMIC DNA]</scope>
    <source>
        <strain evidence="7 8">TBRC 6029</strain>
    </source>
</reference>
<evidence type="ECO:0000259" key="6">
    <source>
        <dbReference type="SMART" id="SM00563"/>
    </source>
</evidence>
<proteinExistence type="predicted"/>
<evidence type="ECO:0000256" key="5">
    <source>
        <dbReference type="ARBA" id="ARBA00023315"/>
    </source>
</evidence>
<dbReference type="AlphaFoldDB" id="A0A558ADN2"/>
<comment type="pathway">
    <text evidence="1">Lipid metabolism.</text>
</comment>
<evidence type="ECO:0000313" key="8">
    <source>
        <dbReference type="Proteomes" id="UP000320011"/>
    </source>
</evidence>
<gene>
    <name evidence="7" type="ORF">FNH05_33515</name>
</gene>
<keyword evidence="2" id="KW-0444">Lipid biosynthesis</keyword>
<organism evidence="7 8">
    <name type="scientific">Amycolatopsis rhizosphaerae</name>
    <dbReference type="NCBI Taxonomy" id="2053003"/>
    <lineage>
        <taxon>Bacteria</taxon>
        <taxon>Bacillati</taxon>
        <taxon>Actinomycetota</taxon>
        <taxon>Actinomycetes</taxon>
        <taxon>Pseudonocardiales</taxon>
        <taxon>Pseudonocardiaceae</taxon>
        <taxon>Amycolatopsis</taxon>
    </lineage>
</organism>
<dbReference type="SUPFAM" id="SSF69593">
    <property type="entry name" value="Glycerol-3-phosphate (1)-acyltransferase"/>
    <property type="match status" value="1"/>
</dbReference>
<keyword evidence="4" id="KW-0443">Lipid metabolism</keyword>